<dbReference type="PANTHER" id="PTHR43758:SF2">
    <property type="entry name" value="OXIDIZED PURINE NUCLEOSIDE TRIPHOSPHATE HYDROLASE"/>
    <property type="match status" value="1"/>
</dbReference>
<evidence type="ECO:0000256" key="12">
    <source>
        <dbReference type="ARBA" id="ARBA00026218"/>
    </source>
</evidence>
<dbReference type="GO" id="GO:0008828">
    <property type="term" value="F:dATP diphosphatase activity"/>
    <property type="evidence" value="ECO:0007669"/>
    <property type="project" value="UniProtKB-EC"/>
</dbReference>
<comment type="catalytic activity">
    <reaction evidence="7">
        <text>8-oxo-dATP + H2O = 8-oxo-dAMP + diphosphate + H(+)</text>
        <dbReference type="Rhea" id="RHEA:65396"/>
        <dbReference type="ChEBI" id="CHEBI:15377"/>
        <dbReference type="ChEBI" id="CHEBI:15378"/>
        <dbReference type="ChEBI" id="CHEBI:33019"/>
        <dbReference type="ChEBI" id="CHEBI:71361"/>
        <dbReference type="ChEBI" id="CHEBI:172871"/>
    </reaction>
    <physiologicalReaction direction="left-to-right" evidence="7">
        <dbReference type="Rhea" id="RHEA:65397"/>
    </physiologicalReaction>
</comment>
<comment type="catalytic activity">
    <reaction evidence="9">
        <text>8-oxo-dGTP + H2O = 8-oxo-dGMP + diphosphate + H(+)</text>
        <dbReference type="Rhea" id="RHEA:31575"/>
        <dbReference type="ChEBI" id="CHEBI:15377"/>
        <dbReference type="ChEBI" id="CHEBI:15378"/>
        <dbReference type="ChEBI" id="CHEBI:33019"/>
        <dbReference type="ChEBI" id="CHEBI:63224"/>
        <dbReference type="ChEBI" id="CHEBI:77896"/>
    </reaction>
    <physiologicalReaction direction="left-to-right" evidence="9">
        <dbReference type="Rhea" id="RHEA:31576"/>
    </physiologicalReaction>
</comment>
<evidence type="ECO:0000256" key="14">
    <source>
        <dbReference type="ARBA" id="ARBA00030634"/>
    </source>
</evidence>
<dbReference type="PROSITE" id="PS51462">
    <property type="entry name" value="NUDIX"/>
    <property type="match status" value="1"/>
</dbReference>
<evidence type="ECO:0000256" key="7">
    <source>
        <dbReference type="ARBA" id="ARBA00024448"/>
    </source>
</evidence>
<evidence type="ECO:0000256" key="11">
    <source>
        <dbReference type="ARBA" id="ARBA00026103"/>
    </source>
</evidence>
<comment type="catalytic activity">
    <reaction evidence="8">
        <text>2-oxo-dATP + H2O = 2-oxo-dAMP + diphosphate + H(+)</text>
        <dbReference type="Rhea" id="RHEA:31583"/>
        <dbReference type="ChEBI" id="CHEBI:15377"/>
        <dbReference type="ChEBI" id="CHEBI:15378"/>
        <dbReference type="ChEBI" id="CHEBI:33019"/>
        <dbReference type="ChEBI" id="CHEBI:63212"/>
        <dbReference type="ChEBI" id="CHEBI:77897"/>
        <dbReference type="EC" id="3.6.1.56"/>
    </reaction>
    <physiologicalReaction direction="left-to-right" evidence="8">
        <dbReference type="Rhea" id="RHEA:31584"/>
    </physiologicalReaction>
</comment>
<dbReference type="Gene3D" id="3.90.79.10">
    <property type="entry name" value="Nucleoside Triphosphate Pyrophosphohydrolase"/>
    <property type="match status" value="1"/>
</dbReference>
<protein>
    <recommendedName>
        <fullName evidence="12">Oxidized purine nucleoside triphosphate hydrolase</fullName>
        <ecNumber evidence="11">3.6.1.56</ecNumber>
    </recommendedName>
    <alternativeName>
        <fullName evidence="16">2-hydroxy-dATP diphosphatase</fullName>
    </alternativeName>
    <alternativeName>
        <fullName evidence="15">7,8-dihydro-8-oxoguanine triphosphatase</fullName>
    </alternativeName>
    <alternativeName>
        <fullName evidence="14">8-oxo-dGTPase</fullName>
    </alternativeName>
    <alternativeName>
        <fullName evidence="17">Methylated purine nucleoside triphosphate hydrolase</fullName>
    </alternativeName>
    <alternativeName>
        <fullName evidence="13">Nucleoside diphosphate-linked moiety X motif 1</fullName>
    </alternativeName>
</protein>
<evidence type="ECO:0000313" key="23">
    <source>
        <dbReference type="EMBL" id="OGM33596.1"/>
    </source>
</evidence>
<dbReference type="InterPro" id="IPR003563">
    <property type="entry name" value="8ODP"/>
</dbReference>
<evidence type="ECO:0000313" key="24">
    <source>
        <dbReference type="Proteomes" id="UP000177169"/>
    </source>
</evidence>
<evidence type="ECO:0000256" key="16">
    <source>
        <dbReference type="ARBA" id="ARBA00031927"/>
    </source>
</evidence>
<comment type="caution">
    <text evidence="23">The sequence shown here is derived from an EMBL/GenBank/DDBJ whole genome shotgun (WGS) entry which is preliminary data.</text>
</comment>
<dbReference type="InterPro" id="IPR000086">
    <property type="entry name" value="NUDIX_hydrolase_dom"/>
</dbReference>
<evidence type="ECO:0000256" key="3">
    <source>
        <dbReference type="ARBA" id="ARBA00011245"/>
    </source>
</evidence>
<name>A0A1F7Z1Q7_9BACT</name>
<evidence type="ECO:0000256" key="10">
    <source>
        <dbReference type="ARBA" id="ARBA00024596"/>
    </source>
</evidence>
<comment type="similarity">
    <text evidence="2">Belongs to the Nudix hydrolase family.</text>
</comment>
<dbReference type="GO" id="GO:0005737">
    <property type="term" value="C:cytoplasm"/>
    <property type="evidence" value="ECO:0007669"/>
    <property type="project" value="TreeGrafter"/>
</dbReference>
<feature type="domain" description="Nudix hydrolase" evidence="22">
    <location>
        <begin position="13"/>
        <end position="140"/>
    </location>
</feature>
<dbReference type="STRING" id="1802505.A3D01_01415"/>
<proteinExistence type="inferred from homology"/>
<keyword evidence="4" id="KW-0479">Metal-binding</keyword>
<dbReference type="Proteomes" id="UP000177169">
    <property type="component" value="Unassembled WGS sequence"/>
</dbReference>
<organism evidence="23 24">
    <name type="scientific">Candidatus Woesebacteria bacterium RIFCSPHIGHO2_02_FULL_39_13</name>
    <dbReference type="NCBI Taxonomy" id="1802505"/>
    <lineage>
        <taxon>Bacteria</taxon>
        <taxon>Candidatus Woeseibacteriota</taxon>
    </lineage>
</organism>
<comment type="function">
    <text evidence="21">Oxidized purine nucleoside triphosphate hydrolase which is a prominent sanitizer of the oxidized nucleotide pool. Catalyzes the hydrolysis of 2-oxo-dATP (2-hydroxy-dATP) into 2-oxo-dAMP. Also has a significant hydrolase activity toward 2-oxo-ATP, 8-oxo-dGTP and 8-oxo-dATP. Through the hydrolysis of oxidized purine nucleoside triphosphates, prevents their incorporation into DNA and the subsequent transversions A:T to C:G and G:C to T:A. Also catalyzes the hydrolysis of methylated purine nucleoside triphosphate preventing their integration into DNA. Through this antimutagenic activity protects cells from oxidative stress.</text>
</comment>
<sequence length="169" mass="19851">MKISEYKKEVKKPLRQATLCFLFREKEILLARKKRGFAEGKINGVGGKVNDGEGVRKAAKRETFEEIGVKVGSLKQVAILDFYFIHNFDWNQQVVVFEAKKWRGEPKESEEMAPFWCPFEKIPYKEMWADDILWLPQVLKGKKIKASFLFNEKEEILDYLVEEIDKDLD</sequence>
<comment type="subunit">
    <text evidence="3">Monomer.</text>
</comment>
<evidence type="ECO:0000256" key="20">
    <source>
        <dbReference type="ARBA" id="ARBA00049032"/>
    </source>
</evidence>
<evidence type="ECO:0000256" key="6">
    <source>
        <dbReference type="ARBA" id="ARBA00022842"/>
    </source>
</evidence>
<dbReference type="AlphaFoldDB" id="A0A1F7Z1Q7"/>
<comment type="cofactor">
    <cofactor evidence="1">
        <name>Mg(2+)</name>
        <dbReference type="ChEBI" id="CHEBI:18420"/>
    </cofactor>
</comment>
<dbReference type="EMBL" id="MGGR01000016">
    <property type="protein sequence ID" value="OGM33596.1"/>
    <property type="molecule type" value="Genomic_DNA"/>
</dbReference>
<dbReference type="EC" id="3.6.1.56" evidence="11"/>
<evidence type="ECO:0000256" key="1">
    <source>
        <dbReference type="ARBA" id="ARBA00001946"/>
    </source>
</evidence>
<comment type="catalytic activity">
    <reaction evidence="19">
        <text>O(6)-methyl-dGTP + H2O = O(6)-methyl-dGMP + diphosphate + H(+)</text>
        <dbReference type="Rhea" id="RHEA:67600"/>
        <dbReference type="ChEBI" id="CHEBI:15377"/>
        <dbReference type="ChEBI" id="CHEBI:15378"/>
        <dbReference type="ChEBI" id="CHEBI:33019"/>
        <dbReference type="ChEBI" id="CHEBI:169974"/>
        <dbReference type="ChEBI" id="CHEBI:169975"/>
    </reaction>
    <physiologicalReaction direction="left-to-right" evidence="19">
        <dbReference type="Rhea" id="RHEA:67601"/>
    </physiologicalReaction>
</comment>
<dbReference type="GO" id="GO:0046872">
    <property type="term" value="F:metal ion binding"/>
    <property type="evidence" value="ECO:0007669"/>
    <property type="project" value="UniProtKB-KW"/>
</dbReference>
<evidence type="ECO:0000256" key="21">
    <source>
        <dbReference type="ARBA" id="ARBA00053094"/>
    </source>
</evidence>
<reference evidence="23 24" key="1">
    <citation type="journal article" date="2016" name="Nat. Commun.">
        <title>Thousands of microbial genomes shed light on interconnected biogeochemical processes in an aquifer system.</title>
        <authorList>
            <person name="Anantharaman K."/>
            <person name="Brown C.T."/>
            <person name="Hug L.A."/>
            <person name="Sharon I."/>
            <person name="Castelle C.J."/>
            <person name="Probst A.J."/>
            <person name="Thomas B.C."/>
            <person name="Singh A."/>
            <person name="Wilkins M.J."/>
            <person name="Karaoz U."/>
            <person name="Brodie E.L."/>
            <person name="Williams K.H."/>
            <person name="Hubbard S.S."/>
            <person name="Banfield J.F."/>
        </authorList>
    </citation>
    <scope>NUCLEOTIDE SEQUENCE [LARGE SCALE GENOMIC DNA]</scope>
</reference>
<dbReference type="InterPro" id="IPR020084">
    <property type="entry name" value="NUDIX_hydrolase_CS"/>
</dbReference>
<evidence type="ECO:0000256" key="9">
    <source>
        <dbReference type="ARBA" id="ARBA00024486"/>
    </source>
</evidence>
<dbReference type="GO" id="GO:0042262">
    <property type="term" value="P:DNA protection"/>
    <property type="evidence" value="ECO:0007669"/>
    <property type="project" value="InterPro"/>
</dbReference>
<dbReference type="PRINTS" id="PR01403">
    <property type="entry name" value="8OXTPHPHTASE"/>
</dbReference>
<evidence type="ECO:0000259" key="22">
    <source>
        <dbReference type="PROSITE" id="PS51462"/>
    </source>
</evidence>
<dbReference type="CDD" id="cd03427">
    <property type="entry name" value="NUDIX_MTH1_Nudt1"/>
    <property type="match status" value="1"/>
</dbReference>
<gene>
    <name evidence="23" type="ORF">A3D01_01415</name>
</gene>
<evidence type="ECO:0000256" key="18">
    <source>
        <dbReference type="ARBA" id="ARBA00048002"/>
    </source>
</evidence>
<evidence type="ECO:0000256" key="15">
    <source>
        <dbReference type="ARBA" id="ARBA00030682"/>
    </source>
</evidence>
<evidence type="ECO:0000256" key="8">
    <source>
        <dbReference type="ARBA" id="ARBA00024459"/>
    </source>
</evidence>
<dbReference type="InterPro" id="IPR015797">
    <property type="entry name" value="NUDIX_hydrolase-like_dom_sf"/>
</dbReference>
<dbReference type="SUPFAM" id="SSF55811">
    <property type="entry name" value="Nudix"/>
    <property type="match status" value="1"/>
</dbReference>
<comment type="catalytic activity">
    <reaction evidence="18">
        <text>N(6)-methyl-ATP + H2O = N(6)-methyl-AMP + diphosphate + H(+)</text>
        <dbReference type="Rhea" id="RHEA:67608"/>
        <dbReference type="ChEBI" id="CHEBI:15377"/>
        <dbReference type="ChEBI" id="CHEBI:15378"/>
        <dbReference type="ChEBI" id="CHEBI:33019"/>
        <dbReference type="ChEBI" id="CHEBI:144842"/>
        <dbReference type="ChEBI" id="CHEBI:172873"/>
    </reaction>
    <physiologicalReaction direction="left-to-right" evidence="18">
        <dbReference type="Rhea" id="RHEA:67609"/>
    </physiologicalReaction>
</comment>
<dbReference type="GO" id="GO:0008413">
    <property type="term" value="F:8-oxo-7,8-dihydroguanosine triphosphate pyrophosphatase activity"/>
    <property type="evidence" value="ECO:0007669"/>
    <property type="project" value="InterPro"/>
</dbReference>
<keyword evidence="5" id="KW-0378">Hydrolase</keyword>
<evidence type="ECO:0000256" key="19">
    <source>
        <dbReference type="ARBA" id="ARBA00048894"/>
    </source>
</evidence>
<evidence type="ECO:0000256" key="4">
    <source>
        <dbReference type="ARBA" id="ARBA00022723"/>
    </source>
</evidence>
<evidence type="ECO:0000256" key="17">
    <source>
        <dbReference type="ARBA" id="ARBA00032071"/>
    </source>
</evidence>
<evidence type="ECO:0000256" key="13">
    <source>
        <dbReference type="ARBA" id="ARBA00029673"/>
    </source>
</evidence>
<accession>A0A1F7Z1Q7</accession>
<keyword evidence="6" id="KW-0460">Magnesium</keyword>
<comment type="catalytic activity">
    <reaction evidence="20">
        <text>N(6)-methyl-dATP + H2O = N(6)-methyl-dAMP + diphosphate + H(+)</text>
        <dbReference type="Rhea" id="RHEA:67604"/>
        <dbReference type="ChEBI" id="CHEBI:15377"/>
        <dbReference type="ChEBI" id="CHEBI:15378"/>
        <dbReference type="ChEBI" id="CHEBI:33019"/>
        <dbReference type="ChEBI" id="CHEBI:169976"/>
        <dbReference type="ChEBI" id="CHEBI:172872"/>
    </reaction>
    <physiologicalReaction direction="left-to-right" evidence="20">
        <dbReference type="Rhea" id="RHEA:67605"/>
    </physiologicalReaction>
</comment>
<evidence type="ECO:0000256" key="5">
    <source>
        <dbReference type="ARBA" id="ARBA00022801"/>
    </source>
</evidence>
<comment type="catalytic activity">
    <reaction evidence="10">
        <text>2-oxo-ATP + H2O = 2-oxo-AMP + diphosphate + H(+)</text>
        <dbReference type="Rhea" id="RHEA:67392"/>
        <dbReference type="ChEBI" id="CHEBI:15377"/>
        <dbReference type="ChEBI" id="CHEBI:15378"/>
        <dbReference type="ChEBI" id="CHEBI:33019"/>
        <dbReference type="ChEBI" id="CHEBI:71395"/>
        <dbReference type="ChEBI" id="CHEBI:172878"/>
    </reaction>
    <physiologicalReaction direction="left-to-right" evidence="10">
        <dbReference type="Rhea" id="RHEA:67393"/>
    </physiologicalReaction>
</comment>
<dbReference type="PANTHER" id="PTHR43758">
    <property type="entry name" value="7,8-DIHYDRO-8-OXOGUANINE TRIPHOSPHATASE"/>
    <property type="match status" value="1"/>
</dbReference>
<dbReference type="PROSITE" id="PS00893">
    <property type="entry name" value="NUDIX_BOX"/>
    <property type="match status" value="1"/>
</dbReference>
<evidence type="ECO:0000256" key="2">
    <source>
        <dbReference type="ARBA" id="ARBA00005582"/>
    </source>
</evidence>
<dbReference type="Pfam" id="PF00293">
    <property type="entry name" value="NUDIX"/>
    <property type="match status" value="1"/>
</dbReference>